<keyword evidence="9" id="KW-1185">Reference proteome</keyword>
<dbReference type="RefSeq" id="WP_188719227.1">
    <property type="nucleotide sequence ID" value="NZ_BMIF01000001.1"/>
</dbReference>
<keyword evidence="5 7" id="KW-1133">Transmembrane helix</keyword>
<dbReference type="Pfam" id="PF13440">
    <property type="entry name" value="Polysacc_synt_3"/>
    <property type="match status" value="1"/>
</dbReference>
<evidence type="ECO:0000313" key="8">
    <source>
        <dbReference type="EMBL" id="GGA53533.1"/>
    </source>
</evidence>
<evidence type="ECO:0000256" key="4">
    <source>
        <dbReference type="ARBA" id="ARBA00022692"/>
    </source>
</evidence>
<protein>
    <submittedName>
        <fullName evidence="8">Sugar transporter</fullName>
    </submittedName>
</protein>
<evidence type="ECO:0000256" key="6">
    <source>
        <dbReference type="ARBA" id="ARBA00023136"/>
    </source>
</evidence>
<feature type="transmembrane region" description="Helical" evidence="7">
    <location>
        <begin position="144"/>
        <end position="164"/>
    </location>
</feature>
<evidence type="ECO:0000256" key="1">
    <source>
        <dbReference type="ARBA" id="ARBA00004651"/>
    </source>
</evidence>
<evidence type="ECO:0000256" key="3">
    <source>
        <dbReference type="ARBA" id="ARBA00022475"/>
    </source>
</evidence>
<organism evidence="8 9">
    <name type="scientific">Nitratireductor aestuarii</name>
    <dbReference type="NCBI Taxonomy" id="1735103"/>
    <lineage>
        <taxon>Bacteria</taxon>
        <taxon>Pseudomonadati</taxon>
        <taxon>Pseudomonadota</taxon>
        <taxon>Alphaproteobacteria</taxon>
        <taxon>Hyphomicrobiales</taxon>
        <taxon>Phyllobacteriaceae</taxon>
        <taxon>Nitratireductor</taxon>
    </lineage>
</organism>
<dbReference type="PANTHER" id="PTHR30250">
    <property type="entry name" value="PST FAMILY PREDICTED COLANIC ACID TRANSPORTER"/>
    <property type="match status" value="1"/>
</dbReference>
<feature type="transmembrane region" description="Helical" evidence="7">
    <location>
        <begin position="39"/>
        <end position="58"/>
    </location>
</feature>
<accession>A0A916REF3</accession>
<dbReference type="Proteomes" id="UP000636264">
    <property type="component" value="Unassembled WGS sequence"/>
</dbReference>
<dbReference type="GO" id="GO:0005886">
    <property type="term" value="C:plasma membrane"/>
    <property type="evidence" value="ECO:0007669"/>
    <property type="project" value="UniProtKB-SubCell"/>
</dbReference>
<sequence length="485" mass="53339">MEGVRFALLLSTAERYVALLTNFICIVVVSRLMTPDEVGVSVVGMAVMVLALSAREFVSTNYLIQARTITKEDVQTAFTMMTVFTLVMSFIIYFSAPTIAVIYENAGLVSYLRIVTLAFAIEVFSAPVMSLFRREMAFGKIATINITSNAVSTVLVIILAEFGFSYMSFAWGWFATATLTCVLSLIISPRLWVFTPCLSRWRMMLTFGGYNGAITVMHRLSEQLPFLLLGRLLSLHHVAIYSRSLLVCQLPDRVILGGAGAVILPAFAAEVRKGRDLKAPYLMALEIVSGILWPALCLLAILAEPVVIIVLGNQWLEAVPLVRIIAFALIFSLGFDLNYPILVSLGAVRDMFLRTLIVAPISVLITFMAAFIGLKAVAYSLFIIMPFQALVSLYFIRKHINVPWNELAKSLQPSLVVALCGASAAFAMTLAVPLNGIAILPIFLCISSGLAGWLFGLWLTAHPLTEEIRHILGWLQLARSKQSVR</sequence>
<dbReference type="EMBL" id="BMIF01000001">
    <property type="protein sequence ID" value="GGA53533.1"/>
    <property type="molecule type" value="Genomic_DNA"/>
</dbReference>
<evidence type="ECO:0000256" key="5">
    <source>
        <dbReference type="ARBA" id="ARBA00022989"/>
    </source>
</evidence>
<keyword evidence="8" id="KW-0762">Sugar transport</keyword>
<keyword evidence="3" id="KW-1003">Cell membrane</keyword>
<evidence type="ECO:0000256" key="2">
    <source>
        <dbReference type="ARBA" id="ARBA00007430"/>
    </source>
</evidence>
<dbReference type="PANTHER" id="PTHR30250:SF10">
    <property type="entry name" value="LIPOPOLYSACCHARIDE BIOSYNTHESIS PROTEIN WZXC"/>
    <property type="match status" value="1"/>
</dbReference>
<feature type="transmembrane region" description="Helical" evidence="7">
    <location>
        <begin position="438"/>
        <end position="459"/>
    </location>
</feature>
<evidence type="ECO:0000313" key="9">
    <source>
        <dbReference type="Proteomes" id="UP000636264"/>
    </source>
</evidence>
<proteinExistence type="inferred from homology"/>
<keyword evidence="4 7" id="KW-0812">Transmembrane</keyword>
<dbReference type="InterPro" id="IPR050833">
    <property type="entry name" value="Poly_Biosynth_Transport"/>
</dbReference>
<feature type="transmembrane region" description="Helical" evidence="7">
    <location>
        <begin position="170"/>
        <end position="193"/>
    </location>
</feature>
<feature type="transmembrane region" description="Helical" evidence="7">
    <location>
        <begin position="318"/>
        <end position="339"/>
    </location>
</feature>
<reference evidence="8" key="1">
    <citation type="journal article" date="2014" name="Int. J. Syst. Evol. Microbiol.">
        <title>Complete genome sequence of Corynebacterium casei LMG S-19264T (=DSM 44701T), isolated from a smear-ripened cheese.</title>
        <authorList>
            <consortium name="US DOE Joint Genome Institute (JGI-PGF)"/>
            <person name="Walter F."/>
            <person name="Albersmeier A."/>
            <person name="Kalinowski J."/>
            <person name="Ruckert C."/>
        </authorList>
    </citation>
    <scope>NUCLEOTIDE SEQUENCE</scope>
    <source>
        <strain evidence="8">CGMCC 1.15320</strain>
    </source>
</reference>
<reference evidence="8" key="2">
    <citation type="submission" date="2020-09" db="EMBL/GenBank/DDBJ databases">
        <authorList>
            <person name="Sun Q."/>
            <person name="Zhou Y."/>
        </authorList>
    </citation>
    <scope>NUCLEOTIDE SEQUENCE</scope>
    <source>
        <strain evidence="8">CGMCC 1.15320</strain>
    </source>
</reference>
<keyword evidence="6 7" id="KW-0472">Membrane</keyword>
<feature type="transmembrane region" description="Helical" evidence="7">
    <location>
        <begin position="16"/>
        <end position="33"/>
    </location>
</feature>
<evidence type="ECO:0000256" key="7">
    <source>
        <dbReference type="SAM" id="Phobius"/>
    </source>
</evidence>
<feature type="transmembrane region" description="Helical" evidence="7">
    <location>
        <begin position="377"/>
        <end position="395"/>
    </location>
</feature>
<dbReference type="AlphaFoldDB" id="A0A916REF3"/>
<feature type="transmembrane region" description="Helical" evidence="7">
    <location>
        <begin position="291"/>
        <end position="312"/>
    </location>
</feature>
<comment type="similarity">
    <text evidence="2">Belongs to the polysaccharide synthase family.</text>
</comment>
<feature type="transmembrane region" description="Helical" evidence="7">
    <location>
        <begin position="109"/>
        <end position="132"/>
    </location>
</feature>
<feature type="transmembrane region" description="Helical" evidence="7">
    <location>
        <begin position="351"/>
        <end position="371"/>
    </location>
</feature>
<gene>
    <name evidence="8" type="ORF">GCM10011385_03760</name>
</gene>
<comment type="caution">
    <text evidence="8">The sequence shown here is derived from an EMBL/GenBank/DDBJ whole genome shotgun (WGS) entry which is preliminary data.</text>
</comment>
<name>A0A916REF3_9HYPH</name>
<comment type="subcellular location">
    <subcellularLocation>
        <location evidence="1">Cell membrane</location>
        <topology evidence="1">Multi-pass membrane protein</topology>
    </subcellularLocation>
</comment>
<keyword evidence="8" id="KW-0813">Transport</keyword>
<feature type="transmembrane region" description="Helical" evidence="7">
    <location>
        <begin position="78"/>
        <end position="103"/>
    </location>
</feature>
<feature type="transmembrane region" description="Helical" evidence="7">
    <location>
        <begin position="415"/>
        <end position="432"/>
    </location>
</feature>